<evidence type="ECO:0000313" key="1">
    <source>
        <dbReference type="EMBL" id="AOC93320.1"/>
    </source>
</evidence>
<dbReference type="RefSeq" id="WP_236940400.1">
    <property type="nucleotide sequence ID" value="NZ_CP016907.1"/>
</dbReference>
<dbReference type="Pfam" id="PF13599">
    <property type="entry name" value="Pentapeptide_4"/>
    <property type="match status" value="1"/>
</dbReference>
<dbReference type="Proteomes" id="UP000093276">
    <property type="component" value="Chromosome"/>
</dbReference>
<reference evidence="1 2" key="1">
    <citation type="submission" date="2016-08" db="EMBL/GenBank/DDBJ databases">
        <title>Complete genome sequence of Flavobacterium johnsoniae strain GSE09, a volatile-producing biocontrol agent isolated from cucumber (Cucumis sativus).</title>
        <authorList>
            <person name="Jeong J.-J."/>
            <person name="Oh J.Y."/>
            <person name="Jim Y.J."/>
            <person name="Sang M.K."/>
            <person name="Kim K.D."/>
        </authorList>
    </citation>
    <scope>NUCLEOTIDE SEQUENCE [LARGE SCALE GENOMIC DNA]</scope>
    <source>
        <strain evidence="1 2">GSE09</strain>
    </source>
</reference>
<accession>A0AAC9CX24</accession>
<name>A0AAC9CX24_9FLAO</name>
<sequence length="120" mass="14108">MESLIHIQKTFEKVVYIDKRINNREFEDCVFKNCDFSNSNFNSNTFLDCEFIDCNLSMTSLAGTSLKNVTFKNCKLLGIAFNECDDFYFKYILKIVFWIMLFFRIKKCLKPSSSILLCAK</sequence>
<dbReference type="InterPro" id="IPR001646">
    <property type="entry name" value="5peptide_repeat"/>
</dbReference>
<dbReference type="KEGG" id="fjg:BB050_00164"/>
<dbReference type="AlphaFoldDB" id="A0AAC9CX24"/>
<organism evidence="1 2">
    <name type="scientific">Flavobacterium anhuiense</name>
    <dbReference type="NCBI Taxonomy" id="459526"/>
    <lineage>
        <taxon>Bacteria</taxon>
        <taxon>Pseudomonadati</taxon>
        <taxon>Bacteroidota</taxon>
        <taxon>Flavobacteriia</taxon>
        <taxon>Flavobacteriales</taxon>
        <taxon>Flavobacteriaceae</taxon>
        <taxon>Flavobacterium</taxon>
    </lineage>
</organism>
<dbReference type="GeneID" id="301552819"/>
<evidence type="ECO:0008006" key="3">
    <source>
        <dbReference type="Google" id="ProtNLM"/>
    </source>
</evidence>
<dbReference type="SUPFAM" id="SSF141571">
    <property type="entry name" value="Pentapeptide repeat-like"/>
    <property type="match status" value="1"/>
</dbReference>
<dbReference type="Gene3D" id="2.160.20.80">
    <property type="entry name" value="E3 ubiquitin-protein ligase SopA"/>
    <property type="match status" value="1"/>
</dbReference>
<evidence type="ECO:0000313" key="2">
    <source>
        <dbReference type="Proteomes" id="UP000093276"/>
    </source>
</evidence>
<dbReference type="EMBL" id="CP016907">
    <property type="protein sequence ID" value="AOC93320.1"/>
    <property type="molecule type" value="Genomic_DNA"/>
</dbReference>
<gene>
    <name evidence="1" type="ORF">BB050_00164</name>
</gene>
<proteinExistence type="predicted"/>
<protein>
    <recommendedName>
        <fullName evidence="3">Pentapeptide repeat-containing protein</fullName>
    </recommendedName>
</protein>